<dbReference type="eggNOG" id="COG1380">
    <property type="taxonomic scope" value="Bacteria"/>
</dbReference>
<evidence type="ECO:0000256" key="2">
    <source>
        <dbReference type="ARBA" id="ARBA00022475"/>
    </source>
</evidence>
<dbReference type="Proteomes" id="UP000004896">
    <property type="component" value="Unassembled WGS sequence"/>
</dbReference>
<comment type="subcellular location">
    <subcellularLocation>
        <location evidence="1">Cell membrane</location>
        <topology evidence="1">Multi-pass membrane protein</topology>
    </subcellularLocation>
</comment>
<proteinExistence type="predicted"/>
<evidence type="ECO:0000256" key="4">
    <source>
        <dbReference type="ARBA" id="ARBA00022989"/>
    </source>
</evidence>
<evidence type="ECO:0000313" key="8">
    <source>
        <dbReference type="Proteomes" id="UP000004896"/>
    </source>
</evidence>
<evidence type="ECO:0000256" key="5">
    <source>
        <dbReference type="ARBA" id="ARBA00023136"/>
    </source>
</evidence>
<comment type="caution">
    <text evidence="7">The sequence shown here is derived from an EMBL/GenBank/DDBJ whole genome shotgun (WGS) entry which is preliminary data.</text>
</comment>
<protein>
    <recommendedName>
        <fullName evidence="9">LrgA family protein</fullName>
    </recommendedName>
</protein>
<name>E3CRF6_STRVE</name>
<dbReference type="AlphaFoldDB" id="E3CRF6"/>
<keyword evidence="5 6" id="KW-0472">Membrane</keyword>
<evidence type="ECO:0000256" key="1">
    <source>
        <dbReference type="ARBA" id="ARBA00004651"/>
    </source>
</evidence>
<reference evidence="7 8" key="1">
    <citation type="submission" date="2010-10" db="EMBL/GenBank/DDBJ databases">
        <authorList>
            <person name="Durkin A.S."/>
            <person name="Madupu R."/>
            <person name="Torralba M."/>
            <person name="Gillis M."/>
            <person name="Methe B."/>
            <person name="Sutton G."/>
            <person name="Nelson K.E."/>
        </authorList>
    </citation>
    <scope>NUCLEOTIDE SEQUENCE [LARGE SCALE GENOMIC DNA]</scope>
    <source>
        <strain evidence="7 8">F0396</strain>
    </source>
</reference>
<dbReference type="Pfam" id="PF03788">
    <property type="entry name" value="LrgA"/>
    <property type="match status" value="1"/>
</dbReference>
<dbReference type="EMBL" id="AEKO01000007">
    <property type="protein sequence ID" value="EFQ59611.1"/>
    <property type="molecule type" value="Genomic_DNA"/>
</dbReference>
<dbReference type="GO" id="GO:0005886">
    <property type="term" value="C:plasma membrane"/>
    <property type="evidence" value="ECO:0007669"/>
    <property type="project" value="UniProtKB-SubCell"/>
</dbReference>
<keyword evidence="2" id="KW-1003">Cell membrane</keyword>
<sequence>MTILFLPAGVGIMERWNAISANIVPIILIIMGALVLNIVVIAVVVVFIKKHFEGDYEEVNRG</sequence>
<organism evidence="7 8">
    <name type="scientific">Streptococcus vestibularis F0396</name>
    <dbReference type="NCBI Taxonomy" id="904306"/>
    <lineage>
        <taxon>Bacteria</taxon>
        <taxon>Bacillati</taxon>
        <taxon>Bacillota</taxon>
        <taxon>Bacilli</taxon>
        <taxon>Lactobacillales</taxon>
        <taxon>Streptococcaceae</taxon>
        <taxon>Streptococcus</taxon>
    </lineage>
</organism>
<keyword evidence="4 6" id="KW-1133">Transmembrane helix</keyword>
<evidence type="ECO:0008006" key="9">
    <source>
        <dbReference type="Google" id="ProtNLM"/>
    </source>
</evidence>
<feature type="transmembrane region" description="Helical" evidence="6">
    <location>
        <begin position="23"/>
        <end position="48"/>
    </location>
</feature>
<evidence type="ECO:0000256" key="3">
    <source>
        <dbReference type="ARBA" id="ARBA00022692"/>
    </source>
</evidence>
<gene>
    <name evidence="7" type="ORF">HMPREF9192_0877</name>
</gene>
<keyword evidence="3 6" id="KW-0812">Transmembrane</keyword>
<evidence type="ECO:0000313" key="7">
    <source>
        <dbReference type="EMBL" id="EFQ59611.1"/>
    </source>
</evidence>
<dbReference type="InterPro" id="IPR005538">
    <property type="entry name" value="LrgA/CidA"/>
</dbReference>
<accession>E3CRF6</accession>
<evidence type="ECO:0000256" key="6">
    <source>
        <dbReference type="SAM" id="Phobius"/>
    </source>
</evidence>